<organism evidence="3 4">
    <name type="scientific">Saccoglossus kowalevskii</name>
    <name type="common">Acorn worm</name>
    <dbReference type="NCBI Taxonomy" id="10224"/>
    <lineage>
        <taxon>Eukaryota</taxon>
        <taxon>Metazoa</taxon>
        <taxon>Hemichordata</taxon>
        <taxon>Enteropneusta</taxon>
        <taxon>Harrimaniidae</taxon>
        <taxon>Saccoglossus</taxon>
    </lineage>
</organism>
<feature type="region of interest" description="Disordered" evidence="2">
    <location>
        <begin position="1"/>
        <end position="40"/>
    </location>
</feature>
<keyword evidence="1" id="KW-0175">Coiled coil</keyword>
<dbReference type="PANTHER" id="PTHR22014">
    <property type="entry name" value="RNA-BINDING PROTEIN 33"/>
    <property type="match status" value="1"/>
</dbReference>
<dbReference type="InterPro" id="IPR012677">
    <property type="entry name" value="Nucleotide-bd_a/b_plait_sf"/>
</dbReference>
<feature type="region of interest" description="Disordered" evidence="2">
    <location>
        <begin position="337"/>
        <end position="356"/>
    </location>
</feature>
<evidence type="ECO:0000256" key="2">
    <source>
        <dbReference type="SAM" id="MobiDB-lite"/>
    </source>
</evidence>
<feature type="compositionally biased region" description="Pro residues" evidence="2">
    <location>
        <begin position="443"/>
        <end position="463"/>
    </location>
</feature>
<protein>
    <submittedName>
        <fullName evidence="4">RNA-binding protein 33-like</fullName>
    </submittedName>
</protein>
<feature type="region of interest" description="Disordered" evidence="2">
    <location>
        <begin position="152"/>
        <end position="216"/>
    </location>
</feature>
<feature type="compositionally biased region" description="Acidic residues" evidence="2">
    <location>
        <begin position="158"/>
        <end position="176"/>
    </location>
</feature>
<feature type="compositionally biased region" description="Basic and acidic residues" evidence="2">
    <location>
        <begin position="18"/>
        <end position="28"/>
    </location>
</feature>
<reference evidence="4" key="1">
    <citation type="submission" date="2025-08" db="UniProtKB">
        <authorList>
            <consortium name="RefSeq"/>
        </authorList>
    </citation>
    <scope>IDENTIFICATION</scope>
    <source>
        <tissue evidence="4">Testes</tissue>
    </source>
</reference>
<proteinExistence type="predicted"/>
<feature type="region of interest" description="Disordered" evidence="2">
    <location>
        <begin position="362"/>
        <end position="616"/>
    </location>
</feature>
<keyword evidence="3" id="KW-1185">Reference proteome</keyword>
<sequence length="1002" mass="112936">MTDVEDAFTLDEDEVSEEDKAYNRKRPTEVSWDSDDDLLKDDPFPTFGKKARHDFSDEELDEDVLLGISDNEEDVLNASGDDGQDIFDNFSKTEPVDGVDILLNEDISNLDGDVLDIGIDNTDILDEDVSTQVYDSEETFVDTTETQAVVPEIKEELPEQEVETELDDTLEDENQVLDDSLLESSESEGDDDDTRTRFKSERQDSAVVVSTSTAGRKRDIPDTLEVSAEVQASIDEFDQKLKQKKQRNHRGGYCNRQYQGNGRGMGMQQHRPMQLGLSQGPAGIQLQHRPIGMQQQRPQNSGSLQPKKIHINPHFKGTVNVRPDIDGSFSGALRWDRTSMSPSASQPSYPPSLLSESIRPSYQTSVPSVMQQHPSQPYQYRTTFNRPPMKETWGAPQSRHPGPPGSMYQPSYSPMSSHGRPPMSGPPRYSQPQQPPGYQNARPPYPGSRPPYPGARPPYPGARPPRQGGMPGPMTGPPPPPRHSGGYPYPRERQPFMGDSGLPQRMPHSEPIQPRPILSQQPRQRLPTPYHLPQQPNIQQHPRMQQPRLQHSQQGQPRLHLPQTSQLRPPQPKVSIPRAPAPLMNLTPPAQIEKTAPQQQQPPKEEEPMDEETRIMKIKLDEQKKLREAIQKRKEERRQQMAIKRQAELKKKFMLEQGGGDASTQVAAVPVVEPVIQTVDKQQPMMQLQHETSEQQGQLQFQPGQSLQQGQQVSQVLQFSQQKLMPMQQKLQPGQRKVLLTKKAKLQQMKLQKQKPQKLQHQQNMQQQQALVQLGTPNQLQQPQPLMSLPGQGNSVVKVLTGGDELPQQIPTIGGSMPIKPLSQAKPFLMQSPRSSTAKAPIKRKIMMSSGNKQLKIHKVVKMQPKQQQPQPQPERKVVTNPKNGAPMSFRMVAIDGLPSNVGKDKLLEMLKSSGTVETLQIIPSQHKALARYLRQEHAEAFQKKYHSWVLMGKYALTSHPIGLKSEYAANCWVINQSDKVLCIKDEDTRYIRFDEDAAAHR</sequence>
<dbReference type="Proteomes" id="UP000694865">
    <property type="component" value="Unplaced"/>
</dbReference>
<dbReference type="Gene3D" id="3.30.70.330">
    <property type="match status" value="1"/>
</dbReference>
<evidence type="ECO:0000256" key="1">
    <source>
        <dbReference type="SAM" id="Coils"/>
    </source>
</evidence>
<dbReference type="InterPro" id="IPR039878">
    <property type="entry name" value="RBM33"/>
</dbReference>
<feature type="compositionally biased region" description="Basic and acidic residues" evidence="2">
    <location>
        <begin position="194"/>
        <end position="204"/>
    </location>
</feature>
<gene>
    <name evidence="4" type="primary">LOC102802680</name>
</gene>
<dbReference type="InterPro" id="IPR035979">
    <property type="entry name" value="RBD_domain_sf"/>
</dbReference>
<evidence type="ECO:0000313" key="4">
    <source>
        <dbReference type="RefSeq" id="XP_006822911.1"/>
    </source>
</evidence>
<feature type="compositionally biased region" description="Low complexity" evidence="2">
    <location>
        <begin position="405"/>
        <end position="417"/>
    </location>
</feature>
<dbReference type="SUPFAM" id="SSF54928">
    <property type="entry name" value="RNA-binding domain, RBD"/>
    <property type="match status" value="1"/>
</dbReference>
<feature type="compositionally biased region" description="Acidic residues" evidence="2">
    <location>
        <begin position="1"/>
        <end position="17"/>
    </location>
</feature>
<feature type="compositionally biased region" description="Polar residues" evidence="2">
    <location>
        <begin position="534"/>
        <end position="568"/>
    </location>
</feature>
<feature type="compositionally biased region" description="Low complexity" evidence="2">
    <location>
        <begin position="339"/>
        <end position="356"/>
    </location>
</feature>
<feature type="coiled-coil region" evidence="1">
    <location>
        <begin position="619"/>
        <end position="646"/>
    </location>
</feature>
<dbReference type="RefSeq" id="XP_006822911.1">
    <property type="nucleotide sequence ID" value="XM_006822848.1"/>
</dbReference>
<feature type="compositionally biased region" description="Basic and acidic residues" evidence="2">
    <location>
        <begin position="603"/>
        <end position="616"/>
    </location>
</feature>
<name>A0ABM0MSC0_SACKO</name>
<dbReference type="PANTHER" id="PTHR22014:SF2">
    <property type="entry name" value="RNA-BINDING PROTEIN 33"/>
    <property type="match status" value="1"/>
</dbReference>
<feature type="compositionally biased region" description="Polar residues" evidence="2">
    <location>
        <begin position="362"/>
        <end position="385"/>
    </location>
</feature>
<evidence type="ECO:0000313" key="3">
    <source>
        <dbReference type="Proteomes" id="UP000694865"/>
    </source>
</evidence>
<dbReference type="GeneID" id="102802680"/>
<accession>A0ABM0MSC0</accession>